<protein>
    <submittedName>
        <fullName evidence="12">Mevalonate kinase</fullName>
        <ecNumber evidence="12">2.7.1.36</ecNumber>
    </submittedName>
</protein>
<organism evidence="12 13">
    <name type="scientific">Ligilactobacillus faecis</name>
    <dbReference type="NCBI Taxonomy" id="762833"/>
    <lineage>
        <taxon>Bacteria</taxon>
        <taxon>Bacillati</taxon>
        <taxon>Bacillota</taxon>
        <taxon>Bacilli</taxon>
        <taxon>Lactobacillales</taxon>
        <taxon>Lactobacillaceae</taxon>
        <taxon>Ligilactobacillus</taxon>
    </lineage>
</organism>
<comment type="pathway">
    <text evidence="9">Isoprenoid biosynthesis; isopentenyl diphosphate biosynthesis via mevalonate pathway; isopentenyl diphosphate from (R)-mevalonate: step 1/3.</text>
</comment>
<dbReference type="PRINTS" id="PR00959">
    <property type="entry name" value="MEVGALKINASE"/>
</dbReference>
<dbReference type="PANTHER" id="PTHR43290:SF2">
    <property type="entry name" value="MEVALONATE KINASE"/>
    <property type="match status" value="1"/>
</dbReference>
<dbReference type="InterPro" id="IPR020568">
    <property type="entry name" value="Ribosomal_Su5_D2-typ_SF"/>
</dbReference>
<accession>A0ABV4DNK8</accession>
<name>A0ABV4DNK8_9LACO</name>
<dbReference type="Gene3D" id="3.30.230.10">
    <property type="match status" value="1"/>
</dbReference>
<dbReference type="InterPro" id="IPR036554">
    <property type="entry name" value="GHMP_kinase_C_sf"/>
</dbReference>
<dbReference type="SUPFAM" id="SSF54211">
    <property type="entry name" value="Ribosomal protein S5 domain 2-like"/>
    <property type="match status" value="1"/>
</dbReference>
<evidence type="ECO:0000259" key="10">
    <source>
        <dbReference type="Pfam" id="PF00288"/>
    </source>
</evidence>
<evidence type="ECO:0000256" key="4">
    <source>
        <dbReference type="ARBA" id="ARBA00022741"/>
    </source>
</evidence>
<evidence type="ECO:0000313" key="12">
    <source>
        <dbReference type="EMBL" id="MEY8662060.1"/>
    </source>
</evidence>
<dbReference type="Pfam" id="PF08544">
    <property type="entry name" value="GHMP_kinases_C"/>
    <property type="match status" value="1"/>
</dbReference>
<proteinExistence type="predicted"/>
<keyword evidence="1" id="KW-0963">Cytoplasm</keyword>
<reference evidence="12 13" key="1">
    <citation type="submission" date="2024-03" db="EMBL/GenBank/DDBJ databases">
        <title>Mouse gut bacterial collection (mGBC) of GemPharmatech.</title>
        <authorList>
            <person name="He Y."/>
            <person name="Dong L."/>
            <person name="Wu D."/>
            <person name="Gao X."/>
            <person name="Lin Z."/>
        </authorList>
    </citation>
    <scope>NUCLEOTIDE SEQUENCE [LARGE SCALE GENOMIC DNA]</scope>
    <source>
        <strain evidence="12 13">15-30</strain>
    </source>
</reference>
<evidence type="ECO:0000256" key="2">
    <source>
        <dbReference type="ARBA" id="ARBA00022516"/>
    </source>
</evidence>
<evidence type="ECO:0000256" key="6">
    <source>
        <dbReference type="ARBA" id="ARBA00022840"/>
    </source>
</evidence>
<dbReference type="EMBL" id="JBCLUF010000010">
    <property type="protein sequence ID" value="MEY8662060.1"/>
    <property type="molecule type" value="Genomic_DNA"/>
</dbReference>
<sequence length="323" mass="34497">MIDTRKKLGLGTSHAKIILLGEHSVVYGHPAIALPLKTLKTTVQASFRNDDQLILESRYYTGPLAQVPPFMNGIKRLVEYILEQNHSAQGLTLKVESELPIERGMGSSASVAIAIVRALAQLLDFPLEHTKLLSLANIAEKETHKNPSGLDAATSASETPIWLIRDQEITSIPIAMEAYLVICDSGIKGQTSEAILAVKEALQNDHEQTAAHLDALGDLAHKAKTALATNDVTGLGHLLDQAQSHLKALGVSNAKLDELIALAKENGALGAKLTGGGRGGCFICLVSSQTEAKHLARILLDKGAISAWIEPLSQEKGTDYANC</sequence>
<keyword evidence="5 12" id="KW-0418">Kinase</keyword>
<feature type="domain" description="GHMP kinase C-terminal" evidence="11">
    <location>
        <begin position="224"/>
        <end position="302"/>
    </location>
</feature>
<feature type="domain" description="GHMP kinase N-terminal" evidence="10">
    <location>
        <begin position="74"/>
        <end position="156"/>
    </location>
</feature>
<dbReference type="NCBIfam" id="TIGR00549">
    <property type="entry name" value="mevalon_kin"/>
    <property type="match status" value="1"/>
</dbReference>
<dbReference type="GO" id="GO:0004496">
    <property type="term" value="F:mevalonate kinase activity"/>
    <property type="evidence" value="ECO:0007669"/>
    <property type="project" value="UniProtKB-EC"/>
</dbReference>
<keyword evidence="6" id="KW-0067">ATP-binding</keyword>
<dbReference type="InterPro" id="IPR014721">
    <property type="entry name" value="Ribsml_uS5_D2-typ_fold_subgr"/>
</dbReference>
<dbReference type="InterPro" id="IPR013750">
    <property type="entry name" value="GHMP_kinase_C_dom"/>
</dbReference>
<dbReference type="EC" id="2.7.1.36" evidence="12"/>
<dbReference type="InterPro" id="IPR006205">
    <property type="entry name" value="Mev_gal_kin"/>
</dbReference>
<evidence type="ECO:0000256" key="8">
    <source>
        <dbReference type="ARBA" id="ARBA00023098"/>
    </source>
</evidence>
<dbReference type="Pfam" id="PF00288">
    <property type="entry name" value="GHMP_kinases_N"/>
    <property type="match status" value="1"/>
</dbReference>
<comment type="caution">
    <text evidence="12">The sequence shown here is derived from an EMBL/GenBank/DDBJ whole genome shotgun (WGS) entry which is preliminary data.</text>
</comment>
<gene>
    <name evidence="12" type="primary">mvk</name>
    <name evidence="12" type="ORF">AALT52_04030</name>
</gene>
<keyword evidence="13" id="KW-1185">Reference proteome</keyword>
<evidence type="ECO:0000256" key="3">
    <source>
        <dbReference type="ARBA" id="ARBA00022679"/>
    </source>
</evidence>
<dbReference type="Proteomes" id="UP001565236">
    <property type="component" value="Unassembled WGS sequence"/>
</dbReference>
<dbReference type="InterPro" id="IPR006204">
    <property type="entry name" value="GHMP_kinase_N_dom"/>
</dbReference>
<keyword evidence="3 12" id="KW-0808">Transferase</keyword>
<evidence type="ECO:0000313" key="13">
    <source>
        <dbReference type="Proteomes" id="UP001565236"/>
    </source>
</evidence>
<evidence type="ECO:0000259" key="11">
    <source>
        <dbReference type="Pfam" id="PF08544"/>
    </source>
</evidence>
<keyword evidence="2" id="KW-0444">Lipid biosynthesis</keyword>
<keyword evidence="4" id="KW-0547">Nucleotide-binding</keyword>
<evidence type="ECO:0000256" key="5">
    <source>
        <dbReference type="ARBA" id="ARBA00022777"/>
    </source>
</evidence>
<dbReference type="PANTHER" id="PTHR43290">
    <property type="entry name" value="MEVALONATE KINASE"/>
    <property type="match status" value="1"/>
</dbReference>
<dbReference type="Gene3D" id="3.30.70.890">
    <property type="entry name" value="GHMP kinase, C-terminal domain"/>
    <property type="match status" value="1"/>
</dbReference>
<evidence type="ECO:0000256" key="7">
    <source>
        <dbReference type="ARBA" id="ARBA00022842"/>
    </source>
</evidence>
<keyword evidence="7" id="KW-0460">Magnesium</keyword>
<evidence type="ECO:0000256" key="1">
    <source>
        <dbReference type="ARBA" id="ARBA00022490"/>
    </source>
</evidence>
<keyword evidence="8" id="KW-0443">Lipid metabolism</keyword>
<dbReference type="SUPFAM" id="SSF55060">
    <property type="entry name" value="GHMP Kinase, C-terminal domain"/>
    <property type="match status" value="1"/>
</dbReference>
<evidence type="ECO:0000256" key="9">
    <source>
        <dbReference type="ARBA" id="ARBA00029438"/>
    </source>
</evidence>
<dbReference type="RefSeq" id="WP_369941366.1">
    <property type="nucleotide sequence ID" value="NZ_JBCLUF010000010.1"/>
</dbReference>